<dbReference type="EMBL" id="JAAAUY010001030">
    <property type="protein sequence ID" value="KAF9324772.1"/>
    <property type="molecule type" value="Genomic_DNA"/>
</dbReference>
<organism evidence="1 2">
    <name type="scientific">Podila minutissima</name>
    <dbReference type="NCBI Taxonomy" id="64525"/>
    <lineage>
        <taxon>Eukaryota</taxon>
        <taxon>Fungi</taxon>
        <taxon>Fungi incertae sedis</taxon>
        <taxon>Mucoromycota</taxon>
        <taxon>Mortierellomycotina</taxon>
        <taxon>Mortierellomycetes</taxon>
        <taxon>Mortierellales</taxon>
        <taxon>Mortierellaceae</taxon>
        <taxon>Podila</taxon>
    </lineage>
</organism>
<dbReference type="SUPFAM" id="SSF52047">
    <property type="entry name" value="RNI-like"/>
    <property type="match status" value="1"/>
</dbReference>
<sequence length="595" mass="68646">MTQDPLCWSDATAEERYNDPDFLIPLCFANGLVWSDFQDWDRLSDVLPRAKPQSATDASPSQSQMIIPLRSLRLRGYSGGCQLATFPALEAFTDVTHLSMGGCNTQFSAIMCIFQACPQLTHLHFDGDGLIHSVGTEVTPIVVKADPAPQLQVLSMTRPNLFVNDLLYLLGTQSSLNSLELKDLSMSTFPKDQLHHPNLQILKRGILRYLKRASASIQSLYMPFSRHVDGIDYTRSWKYEMFEDELVQVCRTVTEWKVMACTGGSFPALRSLTLHHITVTTLDLECVGDSTLWQQKSSDLDNFLCQTSQPLLHLRLPTMIGRPESMDVFYDRGSELNWFPRHGDMAAHRRPVWACRNLKTLSIGFSGAGRGNIKRSDYYHAFLQSRLVFGYLARVCPKLEELVMVMNLNNLYLETGFCLLTRMKQLKRLEIKLNFCSWPFRVADRIEIDWINAHSVIRDAGIGTQWQKRYWNKEKQPWEVLHREEEQIVEGRERGQHGQGQDNMSVNDFEMEDVEELEEVERWKHVGLFADIRSESDELQRNGQEGNHCWPIMESFRIMDMDNDTEQAEEVIKKLRPLINCHNFKMPARWDWTEP</sequence>
<evidence type="ECO:0000313" key="1">
    <source>
        <dbReference type="EMBL" id="KAF9324772.1"/>
    </source>
</evidence>
<evidence type="ECO:0000313" key="2">
    <source>
        <dbReference type="Proteomes" id="UP000696485"/>
    </source>
</evidence>
<name>A0A9P5SC74_9FUNG</name>
<keyword evidence="2" id="KW-1185">Reference proteome</keyword>
<reference evidence="1" key="1">
    <citation type="journal article" date="2020" name="Fungal Divers.">
        <title>Resolving the Mortierellaceae phylogeny through synthesis of multi-gene phylogenetics and phylogenomics.</title>
        <authorList>
            <person name="Vandepol N."/>
            <person name="Liber J."/>
            <person name="Desiro A."/>
            <person name="Na H."/>
            <person name="Kennedy M."/>
            <person name="Barry K."/>
            <person name="Grigoriev I.V."/>
            <person name="Miller A.N."/>
            <person name="O'Donnell K."/>
            <person name="Stajich J.E."/>
            <person name="Bonito G."/>
        </authorList>
    </citation>
    <scope>NUCLEOTIDE SEQUENCE</scope>
    <source>
        <strain evidence="1">NVP1</strain>
    </source>
</reference>
<dbReference type="Proteomes" id="UP000696485">
    <property type="component" value="Unassembled WGS sequence"/>
</dbReference>
<proteinExistence type="predicted"/>
<protein>
    <recommendedName>
        <fullName evidence="3">F-box protein</fullName>
    </recommendedName>
</protein>
<dbReference type="InterPro" id="IPR032675">
    <property type="entry name" value="LRR_dom_sf"/>
</dbReference>
<gene>
    <name evidence="1" type="ORF">BG006_000250</name>
</gene>
<comment type="caution">
    <text evidence="1">The sequence shown here is derived from an EMBL/GenBank/DDBJ whole genome shotgun (WGS) entry which is preliminary data.</text>
</comment>
<dbReference type="AlphaFoldDB" id="A0A9P5SC74"/>
<evidence type="ECO:0008006" key="3">
    <source>
        <dbReference type="Google" id="ProtNLM"/>
    </source>
</evidence>
<accession>A0A9P5SC74</accession>
<dbReference type="Gene3D" id="3.80.10.10">
    <property type="entry name" value="Ribonuclease Inhibitor"/>
    <property type="match status" value="1"/>
</dbReference>